<proteinExistence type="predicted"/>
<accession>A0A2U3KTU6</accession>
<reference evidence="3" key="1">
    <citation type="submission" date="2018-02" db="EMBL/GenBank/DDBJ databases">
        <authorList>
            <person name="Hausmann B."/>
        </authorList>
    </citation>
    <scope>NUCLEOTIDE SEQUENCE [LARGE SCALE GENOMIC DNA]</scope>
    <source>
        <strain evidence="3">Peat soil MAG SbF1</strain>
    </source>
</reference>
<evidence type="ECO:0000313" key="3">
    <source>
        <dbReference type="Proteomes" id="UP000238916"/>
    </source>
</evidence>
<feature type="region of interest" description="Disordered" evidence="1">
    <location>
        <begin position="1"/>
        <end position="41"/>
    </location>
</feature>
<dbReference type="Proteomes" id="UP000238916">
    <property type="component" value="Unassembled WGS sequence"/>
</dbReference>
<protein>
    <submittedName>
        <fullName evidence="2">Uncharacterized protein</fullName>
    </submittedName>
</protein>
<gene>
    <name evidence="2" type="ORF">SBF1_2720006</name>
</gene>
<dbReference type="EMBL" id="OMOF01000193">
    <property type="protein sequence ID" value="SPF43093.1"/>
    <property type="molecule type" value="Genomic_DNA"/>
</dbReference>
<evidence type="ECO:0000313" key="2">
    <source>
        <dbReference type="EMBL" id="SPF43093.1"/>
    </source>
</evidence>
<organism evidence="2 3">
    <name type="scientific">Candidatus Desulfosporosinus infrequens</name>
    <dbReference type="NCBI Taxonomy" id="2043169"/>
    <lineage>
        <taxon>Bacteria</taxon>
        <taxon>Bacillati</taxon>
        <taxon>Bacillota</taxon>
        <taxon>Clostridia</taxon>
        <taxon>Eubacteriales</taxon>
        <taxon>Desulfitobacteriaceae</taxon>
        <taxon>Desulfosporosinus</taxon>
    </lineage>
</organism>
<evidence type="ECO:0000256" key="1">
    <source>
        <dbReference type="SAM" id="MobiDB-lite"/>
    </source>
</evidence>
<feature type="compositionally biased region" description="Polar residues" evidence="1">
    <location>
        <begin position="16"/>
        <end position="25"/>
    </location>
</feature>
<dbReference type="AlphaFoldDB" id="A0A2U3KTU6"/>
<sequence>MVCGKSVEGKGVPQKTPKTTESINTPFRKPPGAWETDLLQR</sequence>
<name>A0A2U3KTU6_9FIRM</name>